<reference evidence="2 3" key="1">
    <citation type="submission" date="2019-05" db="EMBL/GenBank/DDBJ databases">
        <title>Ruegeria sp. nov., isolated from tidal flat.</title>
        <authorList>
            <person name="Kim W."/>
        </authorList>
    </citation>
    <scope>NUCLEOTIDE SEQUENCE [LARGE SCALE GENOMIC DNA]</scope>
    <source>
        <strain evidence="2 3">CAU 1488</strain>
    </source>
</reference>
<evidence type="ECO:0000313" key="3">
    <source>
        <dbReference type="Proteomes" id="UP001193035"/>
    </source>
</evidence>
<evidence type="ECO:0000313" key="2">
    <source>
        <dbReference type="EMBL" id="TMV07630.1"/>
    </source>
</evidence>
<accession>A0ABY2WXN5</accession>
<dbReference type="EMBL" id="VCPD01000003">
    <property type="protein sequence ID" value="TMV07630.1"/>
    <property type="molecule type" value="Genomic_DNA"/>
</dbReference>
<comment type="caution">
    <text evidence="2">The sequence shown here is derived from an EMBL/GenBank/DDBJ whole genome shotgun (WGS) entry which is preliminary data.</text>
</comment>
<proteinExistence type="predicted"/>
<protein>
    <recommendedName>
        <fullName evidence="4">Autotransporter outer membrane beta-barrel domain-containing protein</fullName>
    </recommendedName>
</protein>
<sequence>MKRTEFSCTAKTRLATLAFVSAAAMSGMAATPAGAQNFDFPGGEQALADQALATWGYLALPNRAARFVSAGRFKGSDAELLYGQIGDGLNPYETSPFYTELFGGYQSFDPVLTLSDGSNTTTANAEWNSFSVTGGFGWDFEIDEYWTLRPIANISFGNVQAEVDPISGVNSGNSGSGVDFLRNGELWTMGYGAALELQYKLHAPNREFDFYLRHTEMKLETIGDSTVDADADVSATTAWLRARYPIRNWRAYGRPVRSVWQAGVAGLYGDQDEALGFDWVASLGAGIELDVEETSLPWVKRARVMLGYSKSDVFDVYSIGFGISF</sequence>
<evidence type="ECO:0000256" key="1">
    <source>
        <dbReference type="SAM" id="SignalP"/>
    </source>
</evidence>
<dbReference type="Proteomes" id="UP001193035">
    <property type="component" value="Unassembled WGS sequence"/>
</dbReference>
<evidence type="ECO:0008006" key="4">
    <source>
        <dbReference type="Google" id="ProtNLM"/>
    </source>
</evidence>
<gene>
    <name evidence="2" type="ORF">FGK63_09175</name>
</gene>
<organism evidence="2 3">
    <name type="scientific">Ruegeria sediminis</name>
    <dbReference type="NCBI Taxonomy" id="2583820"/>
    <lineage>
        <taxon>Bacteria</taxon>
        <taxon>Pseudomonadati</taxon>
        <taxon>Pseudomonadota</taxon>
        <taxon>Alphaproteobacteria</taxon>
        <taxon>Rhodobacterales</taxon>
        <taxon>Roseobacteraceae</taxon>
        <taxon>Ruegeria</taxon>
    </lineage>
</organism>
<name>A0ABY2WXN5_9RHOB</name>
<keyword evidence="3" id="KW-1185">Reference proteome</keyword>
<feature type="signal peptide" evidence="1">
    <location>
        <begin position="1"/>
        <end position="29"/>
    </location>
</feature>
<keyword evidence="1" id="KW-0732">Signal</keyword>
<feature type="chain" id="PRO_5046996842" description="Autotransporter outer membrane beta-barrel domain-containing protein" evidence="1">
    <location>
        <begin position="30"/>
        <end position="325"/>
    </location>
</feature>
<dbReference type="RefSeq" id="WP_138841427.1">
    <property type="nucleotide sequence ID" value="NZ_VCPD01000003.1"/>
</dbReference>